<keyword evidence="2" id="KW-1185">Reference proteome</keyword>
<name>I0WJU9_9FLAO</name>
<dbReference type="AlphaFoldDB" id="I0WJU9"/>
<sequence>MKLLKIVIGVFFIGLFSVQAQRNYSRVLPYQFSRIEINATLMFELEIEALPVQEISIEADFMGEYSDYMILETRAQGQALFINVGINPMIQLPNDKLSAHKGFSSKIRIVVPEKASLTLFGEQIELQLKGNFKQLRADIYSGVCVLKEVTGIVAISTFSAPIQAMLLNGTVTAKSRYGKVVSDLLPLGSSTFSLQSVNGDIEVIKTQ</sequence>
<evidence type="ECO:0008006" key="3">
    <source>
        <dbReference type="Google" id="ProtNLM"/>
    </source>
</evidence>
<organism evidence="1 2">
    <name type="scientific">Imtechella halotolerans K1</name>
    <dbReference type="NCBI Taxonomy" id="946077"/>
    <lineage>
        <taxon>Bacteria</taxon>
        <taxon>Pseudomonadati</taxon>
        <taxon>Bacteroidota</taxon>
        <taxon>Flavobacteriia</taxon>
        <taxon>Flavobacteriales</taxon>
        <taxon>Flavobacteriaceae</taxon>
        <taxon>Imtechella</taxon>
    </lineage>
</organism>
<comment type="caution">
    <text evidence="1">The sequence shown here is derived from an EMBL/GenBank/DDBJ whole genome shotgun (WGS) entry which is preliminary data.</text>
</comment>
<dbReference type="RefSeq" id="WP_008236683.1">
    <property type="nucleotide sequence ID" value="NZ_AJJU01000002.1"/>
</dbReference>
<dbReference type="OrthoDB" id="1144071at2"/>
<protein>
    <recommendedName>
        <fullName evidence="3">Adhesin domain-containing protein</fullName>
    </recommendedName>
</protein>
<gene>
    <name evidence="1" type="ORF">W5A_01540</name>
</gene>
<dbReference type="Proteomes" id="UP000005938">
    <property type="component" value="Unassembled WGS sequence"/>
</dbReference>
<reference evidence="1 2" key="1">
    <citation type="journal article" date="2012" name="J. Bacteriol.">
        <title>Genome Sequence of the Halotolerant Bacterium Imtechella halotolerans K1T.</title>
        <authorList>
            <person name="Kumar S."/>
            <person name="Vikram S."/>
            <person name="Subramanian S."/>
            <person name="Raghava G.P."/>
            <person name="Pinnaka A.K."/>
        </authorList>
    </citation>
    <scope>NUCLEOTIDE SEQUENCE [LARGE SCALE GENOMIC DNA]</scope>
    <source>
        <strain evidence="1 2">K1</strain>
    </source>
</reference>
<dbReference type="eggNOG" id="ENOG50332W8">
    <property type="taxonomic scope" value="Bacteria"/>
</dbReference>
<accession>I0WJU9</accession>
<dbReference type="STRING" id="946077.W5A_01540"/>
<evidence type="ECO:0000313" key="1">
    <source>
        <dbReference type="EMBL" id="EID76665.1"/>
    </source>
</evidence>
<evidence type="ECO:0000313" key="2">
    <source>
        <dbReference type="Proteomes" id="UP000005938"/>
    </source>
</evidence>
<proteinExistence type="predicted"/>
<dbReference type="EMBL" id="AJJU01000002">
    <property type="protein sequence ID" value="EID76665.1"/>
    <property type="molecule type" value="Genomic_DNA"/>
</dbReference>